<evidence type="ECO:0000313" key="2">
    <source>
        <dbReference type="EMBL" id="SFU47490.1"/>
    </source>
</evidence>
<keyword evidence="3" id="KW-1185">Reference proteome</keyword>
<protein>
    <submittedName>
        <fullName evidence="2">Uncharacterized protein</fullName>
    </submittedName>
</protein>
<evidence type="ECO:0000256" key="1">
    <source>
        <dbReference type="SAM" id="Phobius"/>
    </source>
</evidence>
<organism evidence="2 3">
    <name type="scientific">Xenorhabdus koppenhoeferi</name>
    <dbReference type="NCBI Taxonomy" id="351659"/>
    <lineage>
        <taxon>Bacteria</taxon>
        <taxon>Pseudomonadati</taxon>
        <taxon>Pseudomonadota</taxon>
        <taxon>Gammaproteobacteria</taxon>
        <taxon>Enterobacterales</taxon>
        <taxon>Morganellaceae</taxon>
        <taxon>Xenorhabdus</taxon>
    </lineage>
</organism>
<dbReference type="EMBL" id="FPBJ01000008">
    <property type="protein sequence ID" value="SFU47490.1"/>
    <property type="molecule type" value="Genomic_DNA"/>
</dbReference>
<keyword evidence="1" id="KW-0812">Transmembrane</keyword>
<sequence length="41" mass="4475">MAGLLSSQSKEKICLIVNLFSVFSAGYYARLIIISIPPFLA</sequence>
<proteinExistence type="predicted"/>
<gene>
    <name evidence="2" type="ORF">SAMN05421784_10837</name>
</gene>
<keyword evidence="1" id="KW-1133">Transmembrane helix</keyword>
<feature type="transmembrane region" description="Helical" evidence="1">
    <location>
        <begin position="12"/>
        <end position="36"/>
    </location>
</feature>
<dbReference type="AlphaFoldDB" id="A0A1I7GGB6"/>
<accession>A0A1I7GGB6</accession>
<name>A0A1I7GGB6_9GAMM</name>
<dbReference type="Proteomes" id="UP000242496">
    <property type="component" value="Unassembled WGS sequence"/>
</dbReference>
<reference evidence="3" key="1">
    <citation type="submission" date="2016-10" db="EMBL/GenBank/DDBJ databases">
        <authorList>
            <person name="Varghese N."/>
            <person name="Submissions S."/>
        </authorList>
    </citation>
    <scope>NUCLEOTIDE SEQUENCE [LARGE SCALE GENOMIC DNA]</scope>
    <source>
        <strain evidence="3">DSM 18168</strain>
    </source>
</reference>
<dbReference type="STRING" id="351659.SAMN05421784_10837"/>
<evidence type="ECO:0000313" key="3">
    <source>
        <dbReference type="Proteomes" id="UP000242496"/>
    </source>
</evidence>
<keyword evidence="1" id="KW-0472">Membrane</keyword>